<name>A0A6J4SQ08_9SPHN</name>
<reference evidence="2" key="1">
    <citation type="submission" date="2020-02" db="EMBL/GenBank/DDBJ databases">
        <authorList>
            <person name="Meier V. D."/>
        </authorList>
    </citation>
    <scope>NUCLEOTIDE SEQUENCE</scope>
    <source>
        <strain evidence="2">AVDCRST_MAG09</strain>
    </source>
</reference>
<accession>A0A6J4SQ08</accession>
<organism evidence="2">
    <name type="scientific">uncultured Sphingomonas sp</name>
    <dbReference type="NCBI Taxonomy" id="158754"/>
    <lineage>
        <taxon>Bacteria</taxon>
        <taxon>Pseudomonadati</taxon>
        <taxon>Pseudomonadota</taxon>
        <taxon>Alphaproteobacteria</taxon>
        <taxon>Sphingomonadales</taxon>
        <taxon>Sphingomonadaceae</taxon>
        <taxon>Sphingomonas</taxon>
        <taxon>environmental samples</taxon>
    </lineage>
</organism>
<sequence>GRGRRTGRPHAAGRAVRPGTLRPGAGRRGVRGRAGRAARRSQARALDVVRVSAAARARAERDGGALRDQRNRGGARVPGASAAWGQAAGVRGGGDASCGRAFGGADAGRGGHGQAALLPDIVRGGGWWRVLRPSAGGLVPRGTGLRYARNGAI</sequence>
<feature type="compositionally biased region" description="Basic and acidic residues" evidence="1">
    <location>
        <begin position="57"/>
        <end position="71"/>
    </location>
</feature>
<evidence type="ECO:0000313" key="2">
    <source>
        <dbReference type="EMBL" id="CAA9501851.1"/>
    </source>
</evidence>
<proteinExistence type="predicted"/>
<gene>
    <name evidence="2" type="ORF">AVDCRST_MAG09-776</name>
</gene>
<feature type="region of interest" description="Disordered" evidence="1">
    <location>
        <begin position="57"/>
        <end position="81"/>
    </location>
</feature>
<evidence type="ECO:0000256" key="1">
    <source>
        <dbReference type="SAM" id="MobiDB-lite"/>
    </source>
</evidence>
<feature type="non-terminal residue" evidence="2">
    <location>
        <position position="1"/>
    </location>
</feature>
<protein>
    <submittedName>
        <fullName evidence="2">NTP pyrophosphohydrolases including oxidative damage repair enzymes</fullName>
    </submittedName>
</protein>
<keyword evidence="2" id="KW-0378">Hydrolase</keyword>
<dbReference type="GO" id="GO:0016787">
    <property type="term" value="F:hydrolase activity"/>
    <property type="evidence" value="ECO:0007669"/>
    <property type="project" value="UniProtKB-KW"/>
</dbReference>
<dbReference type="EMBL" id="CADCVZ010000016">
    <property type="protein sequence ID" value="CAA9501851.1"/>
    <property type="molecule type" value="Genomic_DNA"/>
</dbReference>
<feature type="compositionally biased region" description="Basic residues" evidence="1">
    <location>
        <begin position="28"/>
        <end position="42"/>
    </location>
</feature>
<feature type="region of interest" description="Disordered" evidence="1">
    <location>
        <begin position="1"/>
        <end position="43"/>
    </location>
</feature>
<feature type="non-terminal residue" evidence="2">
    <location>
        <position position="153"/>
    </location>
</feature>
<dbReference type="AlphaFoldDB" id="A0A6J4SQ08"/>